<dbReference type="Proteomes" id="UP000199159">
    <property type="component" value="Unassembled WGS sequence"/>
</dbReference>
<dbReference type="EMBL" id="FNJU01000003">
    <property type="protein sequence ID" value="SDP53896.1"/>
    <property type="molecule type" value="Genomic_DNA"/>
</dbReference>
<organism evidence="3 4">
    <name type="scientific">Litchfieldia salsa</name>
    <dbReference type="NCBI Taxonomy" id="930152"/>
    <lineage>
        <taxon>Bacteria</taxon>
        <taxon>Bacillati</taxon>
        <taxon>Bacillota</taxon>
        <taxon>Bacilli</taxon>
        <taxon>Bacillales</taxon>
        <taxon>Bacillaceae</taxon>
        <taxon>Litchfieldia</taxon>
    </lineage>
</organism>
<dbReference type="RefSeq" id="WP_090852741.1">
    <property type="nucleotide sequence ID" value="NZ_FNJU01000003.1"/>
</dbReference>
<keyword evidence="1" id="KW-0472">Membrane</keyword>
<keyword evidence="1" id="KW-0812">Transmembrane</keyword>
<dbReference type="SMART" id="SM00267">
    <property type="entry name" value="GGDEF"/>
    <property type="match status" value="1"/>
</dbReference>
<gene>
    <name evidence="3" type="ORF">SAMN05216565_103553</name>
</gene>
<reference evidence="4" key="1">
    <citation type="submission" date="2016-10" db="EMBL/GenBank/DDBJ databases">
        <authorList>
            <person name="Varghese N."/>
            <person name="Submissions S."/>
        </authorList>
    </citation>
    <scope>NUCLEOTIDE SEQUENCE [LARGE SCALE GENOMIC DNA]</scope>
    <source>
        <strain evidence="4">IBRC-M10078</strain>
    </source>
</reference>
<dbReference type="Gene3D" id="3.30.450.20">
    <property type="entry name" value="PAS domain"/>
    <property type="match status" value="1"/>
</dbReference>
<dbReference type="AlphaFoldDB" id="A0A1H0TK57"/>
<dbReference type="CDD" id="cd12914">
    <property type="entry name" value="PDC1_DGC_like"/>
    <property type="match status" value="1"/>
</dbReference>
<dbReference type="SUPFAM" id="SSF55073">
    <property type="entry name" value="Nucleotide cyclase"/>
    <property type="match status" value="1"/>
</dbReference>
<dbReference type="CDD" id="cd01949">
    <property type="entry name" value="GGDEF"/>
    <property type="match status" value="1"/>
</dbReference>
<dbReference type="Gene3D" id="6.10.340.10">
    <property type="match status" value="1"/>
</dbReference>
<evidence type="ECO:0000259" key="2">
    <source>
        <dbReference type="PROSITE" id="PS50887"/>
    </source>
</evidence>
<dbReference type="STRING" id="930152.SAMN05216565_103553"/>
<feature type="transmembrane region" description="Helical" evidence="1">
    <location>
        <begin position="6"/>
        <end position="28"/>
    </location>
</feature>
<dbReference type="Gene3D" id="3.30.70.270">
    <property type="match status" value="1"/>
</dbReference>
<dbReference type="SUPFAM" id="SSF103190">
    <property type="entry name" value="Sensory domain-like"/>
    <property type="match status" value="1"/>
</dbReference>
<evidence type="ECO:0000313" key="4">
    <source>
        <dbReference type="Proteomes" id="UP000199159"/>
    </source>
</evidence>
<dbReference type="PANTHER" id="PTHR46663">
    <property type="entry name" value="DIGUANYLATE CYCLASE DGCT-RELATED"/>
    <property type="match status" value="1"/>
</dbReference>
<dbReference type="InterPro" id="IPR029787">
    <property type="entry name" value="Nucleotide_cyclase"/>
</dbReference>
<dbReference type="NCBIfam" id="TIGR00254">
    <property type="entry name" value="GGDEF"/>
    <property type="match status" value="1"/>
</dbReference>
<feature type="domain" description="GGDEF" evidence="2">
    <location>
        <begin position="405"/>
        <end position="540"/>
    </location>
</feature>
<keyword evidence="1" id="KW-1133">Transmembrane helix</keyword>
<feature type="transmembrane region" description="Helical" evidence="1">
    <location>
        <begin position="296"/>
        <end position="315"/>
    </location>
</feature>
<sequence>MSINLRTYFILILSAFVIIFTTVISFAINKESSQSFEKQIGHDLTEKAYQMANDLDHFMWSRYGEITILSNLKTLENQQNPEEINTLLNELKLNFPAYSWIGYTDSSGNVIASTDNILLGENISKRPVFKDALTETFIGDVHEAVLLAKLLPNPTGEDLKFVDISSPIFNEKNDFIGVLASHLSWEWAVEVQNTIIMPNQNKDEELEMFIVSKHDNTILLGPKDMIGQPLQLESVRKAQSGKNGWSLEKWSDEKNYLTGYALADGHLNYPGLEWTVIVRQPEEVAFFSVKELRNQVIIIGLFSVVVFGLIGWFLASIISNPLRQLAISAERLKNGEKTEIPIKRGIHDIETLSTSLRDLISALTKTKSELGKMELIAQLDKLTGLPNRLALDEYLKKLSIHSELDHYAVLYLDLDGFKNINDIHGHHHGDQLLKVVAEKMKGCIRSNEFICRLGGDEFVAIIKVQNTDSVETINMVGNRMIDSLNQPLNIEGTYVTVGCSIGAALWPVHDNESYQVLRYADKALYMSKEKGKNQITLFTKE</sequence>
<name>A0A1H0TK57_9BACI</name>
<dbReference type="InterPro" id="IPR052163">
    <property type="entry name" value="DGC-Regulatory_Protein"/>
</dbReference>
<dbReference type="PANTHER" id="PTHR46663:SF2">
    <property type="entry name" value="GGDEF DOMAIN-CONTAINING PROTEIN"/>
    <property type="match status" value="1"/>
</dbReference>
<dbReference type="InterPro" id="IPR029151">
    <property type="entry name" value="Sensor-like_sf"/>
</dbReference>
<proteinExistence type="predicted"/>
<keyword evidence="4" id="KW-1185">Reference proteome</keyword>
<dbReference type="Pfam" id="PF00990">
    <property type="entry name" value="GGDEF"/>
    <property type="match status" value="1"/>
</dbReference>
<evidence type="ECO:0000256" key="1">
    <source>
        <dbReference type="SAM" id="Phobius"/>
    </source>
</evidence>
<accession>A0A1H0TK57</accession>
<dbReference type="PROSITE" id="PS50887">
    <property type="entry name" value="GGDEF"/>
    <property type="match status" value="1"/>
</dbReference>
<dbReference type="InterPro" id="IPR043128">
    <property type="entry name" value="Rev_trsase/Diguanyl_cyclase"/>
</dbReference>
<dbReference type="OrthoDB" id="9759607at2"/>
<dbReference type="InterPro" id="IPR000160">
    <property type="entry name" value="GGDEF_dom"/>
</dbReference>
<protein>
    <submittedName>
        <fullName evidence="3">Diguanylate cyclase (GGDEF) domain-containing protein</fullName>
    </submittedName>
</protein>
<evidence type="ECO:0000313" key="3">
    <source>
        <dbReference type="EMBL" id="SDP53896.1"/>
    </source>
</evidence>